<evidence type="ECO:0000313" key="3">
    <source>
        <dbReference type="Proteomes" id="UP001054945"/>
    </source>
</evidence>
<comment type="caution">
    <text evidence="2">The sequence shown here is derived from an EMBL/GenBank/DDBJ whole genome shotgun (WGS) entry which is preliminary data.</text>
</comment>
<proteinExistence type="predicted"/>
<gene>
    <name evidence="2" type="ORF">CEXT_755711</name>
</gene>
<reference evidence="2 3" key="1">
    <citation type="submission" date="2021-06" db="EMBL/GenBank/DDBJ databases">
        <title>Caerostris extrusa draft genome.</title>
        <authorList>
            <person name="Kono N."/>
            <person name="Arakawa K."/>
        </authorList>
    </citation>
    <scope>NUCLEOTIDE SEQUENCE [LARGE SCALE GENOMIC DNA]</scope>
</reference>
<name>A0AAV4TI78_CAEEX</name>
<evidence type="ECO:0000313" key="2">
    <source>
        <dbReference type="EMBL" id="GIY45156.1"/>
    </source>
</evidence>
<keyword evidence="3" id="KW-1185">Reference proteome</keyword>
<feature type="region of interest" description="Disordered" evidence="1">
    <location>
        <begin position="1"/>
        <end position="29"/>
    </location>
</feature>
<accession>A0AAV4TI78</accession>
<evidence type="ECO:0000256" key="1">
    <source>
        <dbReference type="SAM" id="MobiDB-lite"/>
    </source>
</evidence>
<dbReference type="EMBL" id="BPLR01011242">
    <property type="protein sequence ID" value="GIY45156.1"/>
    <property type="molecule type" value="Genomic_DNA"/>
</dbReference>
<organism evidence="2 3">
    <name type="scientific">Caerostris extrusa</name>
    <name type="common">Bark spider</name>
    <name type="synonym">Caerostris bankana</name>
    <dbReference type="NCBI Taxonomy" id="172846"/>
    <lineage>
        <taxon>Eukaryota</taxon>
        <taxon>Metazoa</taxon>
        <taxon>Ecdysozoa</taxon>
        <taxon>Arthropoda</taxon>
        <taxon>Chelicerata</taxon>
        <taxon>Arachnida</taxon>
        <taxon>Araneae</taxon>
        <taxon>Araneomorphae</taxon>
        <taxon>Entelegynae</taxon>
        <taxon>Araneoidea</taxon>
        <taxon>Araneidae</taxon>
        <taxon>Caerostris</taxon>
    </lineage>
</organism>
<feature type="compositionally biased region" description="Basic residues" evidence="1">
    <location>
        <begin position="1"/>
        <end position="14"/>
    </location>
</feature>
<protein>
    <submittedName>
        <fullName evidence="2">Uncharacterized protein</fullName>
    </submittedName>
</protein>
<sequence length="92" mass="10599">MFVRKKIHKNKRRGTAPDVKKEKRNSLSSETKVYKAKFTGLSRQLKETSAKSHCKPNVNLLHQENRRNIVLAHDIKLLSKTDEKKQIGSSSE</sequence>
<dbReference type="Proteomes" id="UP001054945">
    <property type="component" value="Unassembled WGS sequence"/>
</dbReference>
<dbReference type="AlphaFoldDB" id="A0AAV4TI78"/>